<reference evidence="1 2" key="1">
    <citation type="submission" date="2019-04" db="EMBL/GenBank/DDBJ databases">
        <title>Salinimonas iocasae sp. nov., a halophilic bacterium isolated from the outer tube casing of tubeworms in Okinawa Trough.</title>
        <authorList>
            <person name="Zhang H."/>
            <person name="Wang H."/>
            <person name="Li C."/>
        </authorList>
    </citation>
    <scope>NUCLEOTIDE SEQUENCE [LARGE SCALE GENOMIC DNA]</scope>
    <source>
        <strain evidence="1 2">KX18D6</strain>
    </source>
</reference>
<dbReference type="Proteomes" id="UP000304912">
    <property type="component" value="Chromosome"/>
</dbReference>
<dbReference type="KEGG" id="salk:FBQ74_13175"/>
<name>A0A5B7YGE4_9ALTE</name>
<evidence type="ECO:0000313" key="1">
    <source>
        <dbReference type="EMBL" id="QCZ94363.1"/>
    </source>
</evidence>
<organism evidence="1 2">
    <name type="scientific">Salinimonas iocasae</name>
    <dbReference type="NCBI Taxonomy" id="2572577"/>
    <lineage>
        <taxon>Bacteria</taxon>
        <taxon>Pseudomonadati</taxon>
        <taxon>Pseudomonadota</taxon>
        <taxon>Gammaproteobacteria</taxon>
        <taxon>Alteromonadales</taxon>
        <taxon>Alteromonadaceae</taxon>
        <taxon>Alteromonas/Salinimonas group</taxon>
        <taxon>Salinimonas</taxon>
    </lineage>
</organism>
<dbReference type="AlphaFoldDB" id="A0A5B7YGE4"/>
<keyword evidence="2" id="KW-1185">Reference proteome</keyword>
<sequence>MFGWLKRKKKKEKRKKKNPIKEMIDARGLKPCALVLAGVIWERISNAEVAYQFVLEELGAAHNGNDAAQAFAKQSGIAFKSYEGAMQRIWSAIDGPDGPQQRLLQTCAMLKAYPDLIVALRIAIVDATMSRYELGKYDTTLNQKDKENDFAVNDPFEVESSGQATEVLAQVIER</sequence>
<dbReference type="OrthoDB" id="981968at2"/>
<dbReference type="EMBL" id="CP039852">
    <property type="protein sequence ID" value="QCZ94363.1"/>
    <property type="molecule type" value="Genomic_DNA"/>
</dbReference>
<dbReference type="RefSeq" id="WP_139757103.1">
    <property type="nucleotide sequence ID" value="NZ_CP039852.1"/>
</dbReference>
<proteinExistence type="predicted"/>
<accession>A0A5B7YGE4</accession>
<gene>
    <name evidence="1" type="ORF">FBQ74_13175</name>
</gene>
<protein>
    <submittedName>
        <fullName evidence="1">Uncharacterized protein</fullName>
    </submittedName>
</protein>
<evidence type="ECO:0000313" key="2">
    <source>
        <dbReference type="Proteomes" id="UP000304912"/>
    </source>
</evidence>